<dbReference type="GO" id="GO:0055085">
    <property type="term" value="P:transmembrane transport"/>
    <property type="evidence" value="ECO:0007669"/>
    <property type="project" value="InterPro"/>
</dbReference>
<evidence type="ECO:0000256" key="2">
    <source>
        <dbReference type="ARBA" id="ARBA00022475"/>
    </source>
</evidence>
<feature type="transmembrane region" description="Helical" evidence="6">
    <location>
        <begin position="99"/>
        <end position="122"/>
    </location>
</feature>
<dbReference type="InterPro" id="IPR005495">
    <property type="entry name" value="LptG/LptF_permease"/>
</dbReference>
<evidence type="ECO:0000256" key="5">
    <source>
        <dbReference type="ARBA" id="ARBA00023136"/>
    </source>
</evidence>
<keyword evidence="8" id="KW-1185">Reference proteome</keyword>
<dbReference type="GO" id="GO:0015920">
    <property type="term" value="P:lipopolysaccharide transport"/>
    <property type="evidence" value="ECO:0007669"/>
    <property type="project" value="TreeGrafter"/>
</dbReference>
<protein>
    <submittedName>
        <fullName evidence="7">Lipopolysaccharide export system permease protein</fullName>
    </submittedName>
</protein>
<sequence>MSQIERYIFRIALGAFLACLIGLTGTIWVTQALRELDLVTAKGQTLLVFLFITGLSLPTLITVIAPVALFIACVYALNKLNGDSELIVMSAAGMAPRRILRPFLTLALTVSIVTAFLTIQVMPSSFQELRDVLTRVRGDFVANVVKEGQFTQLDSGITFHFRERGPDGSLQGLFIQDKRDPGKAVVYLAERGRVAEADGQTYLVLEKGSIHRQQKDSRDSSIVSYERYAVDLAAFTPPDAEVVYKPRERSTTALLFPDHSEAYYQSQKGRFRAELHDRLSAWLYPLALTFIAFAALGDPRTTRQGRGLAVAGAVIGVVVLRIAGFAASSAAVRSPGAVAAIYAAPLGAIAVSALLIFGGAQVRAFSERLARGRRALVASLRRRPQAGSA</sequence>
<feature type="transmembrane region" description="Helical" evidence="6">
    <location>
        <begin position="279"/>
        <end position="296"/>
    </location>
</feature>
<dbReference type="PANTHER" id="PTHR33529">
    <property type="entry name" value="SLR0882 PROTEIN-RELATED"/>
    <property type="match status" value="1"/>
</dbReference>
<gene>
    <name evidence="7" type="ORF">SAMN04488125_11520</name>
</gene>
<reference evidence="8" key="1">
    <citation type="submission" date="2016-10" db="EMBL/GenBank/DDBJ databases">
        <authorList>
            <person name="Varghese N."/>
            <person name="Submissions S."/>
        </authorList>
    </citation>
    <scope>NUCLEOTIDE SEQUENCE [LARGE SCALE GENOMIC DNA]</scope>
    <source>
        <strain evidence="8">CGMCC 1.6474</strain>
    </source>
</reference>
<dbReference type="STRING" id="414703.SAMN04488125_11520"/>
<keyword evidence="5 6" id="KW-0472">Membrane</keyword>
<feature type="transmembrane region" description="Helical" evidence="6">
    <location>
        <begin position="7"/>
        <end position="29"/>
    </location>
</feature>
<keyword evidence="3 6" id="KW-0812">Transmembrane</keyword>
<name>A0A1I4HQN6_9HYPH</name>
<dbReference type="PANTHER" id="PTHR33529:SF6">
    <property type="entry name" value="YJGP_YJGQ FAMILY PERMEASE"/>
    <property type="match status" value="1"/>
</dbReference>
<feature type="transmembrane region" description="Helical" evidence="6">
    <location>
        <begin position="339"/>
        <end position="365"/>
    </location>
</feature>
<evidence type="ECO:0000256" key="1">
    <source>
        <dbReference type="ARBA" id="ARBA00004651"/>
    </source>
</evidence>
<feature type="transmembrane region" description="Helical" evidence="6">
    <location>
        <begin position="49"/>
        <end position="78"/>
    </location>
</feature>
<dbReference type="OrthoDB" id="8477889at2"/>
<feature type="transmembrane region" description="Helical" evidence="6">
    <location>
        <begin position="308"/>
        <end position="327"/>
    </location>
</feature>
<accession>A0A1I4HQN6</accession>
<evidence type="ECO:0000256" key="6">
    <source>
        <dbReference type="SAM" id="Phobius"/>
    </source>
</evidence>
<keyword evidence="4 6" id="KW-1133">Transmembrane helix</keyword>
<dbReference type="EMBL" id="FOSV01000015">
    <property type="protein sequence ID" value="SFL43871.1"/>
    <property type="molecule type" value="Genomic_DNA"/>
</dbReference>
<dbReference type="Pfam" id="PF03739">
    <property type="entry name" value="LptF_LptG"/>
    <property type="match status" value="1"/>
</dbReference>
<dbReference type="RefSeq" id="WP_091948886.1">
    <property type="nucleotide sequence ID" value="NZ_FOSV01000015.1"/>
</dbReference>
<comment type="subcellular location">
    <subcellularLocation>
        <location evidence="1">Cell membrane</location>
        <topology evidence="1">Multi-pass membrane protein</topology>
    </subcellularLocation>
</comment>
<dbReference type="NCBIfam" id="TIGR04407">
    <property type="entry name" value="LptF_YjgP"/>
    <property type="match status" value="1"/>
</dbReference>
<dbReference type="GO" id="GO:0043190">
    <property type="term" value="C:ATP-binding cassette (ABC) transporter complex"/>
    <property type="evidence" value="ECO:0007669"/>
    <property type="project" value="InterPro"/>
</dbReference>
<keyword evidence="2" id="KW-1003">Cell membrane</keyword>
<evidence type="ECO:0000313" key="7">
    <source>
        <dbReference type="EMBL" id="SFL43871.1"/>
    </source>
</evidence>
<organism evidence="7 8">
    <name type="scientific">Methylorubrum salsuginis</name>
    <dbReference type="NCBI Taxonomy" id="414703"/>
    <lineage>
        <taxon>Bacteria</taxon>
        <taxon>Pseudomonadati</taxon>
        <taxon>Pseudomonadota</taxon>
        <taxon>Alphaproteobacteria</taxon>
        <taxon>Hyphomicrobiales</taxon>
        <taxon>Methylobacteriaceae</taxon>
        <taxon>Methylorubrum</taxon>
    </lineage>
</organism>
<dbReference type="Proteomes" id="UP000198804">
    <property type="component" value="Unassembled WGS sequence"/>
</dbReference>
<evidence type="ECO:0000256" key="4">
    <source>
        <dbReference type="ARBA" id="ARBA00022989"/>
    </source>
</evidence>
<proteinExistence type="predicted"/>
<evidence type="ECO:0000256" key="3">
    <source>
        <dbReference type="ARBA" id="ARBA00022692"/>
    </source>
</evidence>
<dbReference type="InterPro" id="IPR030922">
    <property type="entry name" value="LptF"/>
</dbReference>
<evidence type="ECO:0000313" key="8">
    <source>
        <dbReference type="Proteomes" id="UP000198804"/>
    </source>
</evidence>
<dbReference type="AlphaFoldDB" id="A0A1I4HQN6"/>